<dbReference type="EMBL" id="AKKL01000002">
    <property type="protein sequence ID" value="EKT65053.1"/>
    <property type="molecule type" value="Genomic_DNA"/>
</dbReference>
<dbReference type="HOGENOM" id="CLU_1081244_0_0_6"/>
<gene>
    <name evidence="2" type="ORF">OOA_00910</name>
</gene>
<dbReference type="RefSeq" id="WP_008910233.1">
    <property type="nucleotide sequence ID" value="NZ_KB233222.1"/>
</dbReference>
<evidence type="ECO:0000256" key="1">
    <source>
        <dbReference type="SAM" id="SignalP"/>
    </source>
</evidence>
<keyword evidence="3" id="KW-1185">Reference proteome</keyword>
<evidence type="ECO:0000313" key="3">
    <source>
        <dbReference type="Proteomes" id="UP000009336"/>
    </source>
</evidence>
<comment type="caution">
    <text evidence="2">The sequence shown here is derived from an EMBL/GenBank/DDBJ whole genome shotgun (WGS) entry which is preliminary data.</text>
</comment>
<accession>K8WWS4</accession>
<keyword evidence="1" id="KW-0732">Signal</keyword>
<sequence length="257" mass="29298">MNLFKKITLVLVVLPLTACGIVNREKSPTIPNGISPESALSVISETPLKKIYNESFVTYTVPTNKIHSWDESYTKSYVDYCFNEGYQVYSVTAPLGAYIRCVDEKQDVTFQITKTRSYSLIAKLSIADKNNITPYMNEMNKFAKSINAETPFTKSEIKFLEFSNEHEKQRQGILNEKKQLANSLELAKTAGVGTYACFDKNHMTYIGSIEQITNEKFKIYISRVLSSGYMSNIQPETIWINKAELGWYICDFNLTMN</sequence>
<feature type="chain" id="PRO_5003923799" description="Lipoprotein" evidence="1">
    <location>
        <begin position="21"/>
        <end position="257"/>
    </location>
</feature>
<dbReference type="AlphaFoldDB" id="K8WWS4"/>
<proteinExistence type="predicted"/>
<protein>
    <recommendedName>
        <fullName evidence="4">Lipoprotein</fullName>
    </recommendedName>
</protein>
<name>K8WWS4_9GAMM</name>
<evidence type="ECO:0000313" key="2">
    <source>
        <dbReference type="EMBL" id="EKT65053.1"/>
    </source>
</evidence>
<dbReference type="PATRIC" id="fig|1141662.3.peg.186"/>
<evidence type="ECO:0008006" key="4">
    <source>
        <dbReference type="Google" id="ProtNLM"/>
    </source>
</evidence>
<dbReference type="Proteomes" id="UP000009336">
    <property type="component" value="Unassembled WGS sequence"/>
</dbReference>
<reference evidence="2 3" key="1">
    <citation type="journal article" date="2012" name="BMC Genomics">
        <title>Comparative genomics of bacteria in the genus Providencia isolated from wild Drosophila melanogaster.</title>
        <authorList>
            <person name="Galac M.R."/>
            <person name="Lazzaro B.P."/>
        </authorList>
    </citation>
    <scope>NUCLEOTIDE SEQUENCE [LARGE SCALE GENOMIC DNA]</scope>
    <source>
        <strain evidence="2 3">DSM 19968</strain>
    </source>
</reference>
<feature type="signal peptide" evidence="1">
    <location>
        <begin position="1"/>
        <end position="20"/>
    </location>
</feature>
<organism evidence="2 3">
    <name type="scientific">Providencia burhodogranariea DSM 19968</name>
    <dbReference type="NCBI Taxonomy" id="1141662"/>
    <lineage>
        <taxon>Bacteria</taxon>
        <taxon>Pseudomonadati</taxon>
        <taxon>Pseudomonadota</taxon>
        <taxon>Gammaproteobacteria</taxon>
        <taxon>Enterobacterales</taxon>
        <taxon>Morganellaceae</taxon>
        <taxon>Providencia</taxon>
    </lineage>
</organism>